<feature type="chain" id="PRO_5041468028" evidence="7">
    <location>
        <begin position="25"/>
        <end position="114"/>
    </location>
</feature>
<dbReference type="Proteomes" id="UP001158297">
    <property type="component" value="Unassembled WGS sequence"/>
</dbReference>
<keyword evidence="1" id="KW-0813">Transport</keyword>
<dbReference type="InterPro" id="IPR050597">
    <property type="entry name" value="Cytochrome_c_Oxidase_Subunit"/>
</dbReference>
<evidence type="ECO:0000256" key="5">
    <source>
        <dbReference type="ARBA" id="ARBA00023004"/>
    </source>
</evidence>
<dbReference type="InterPro" id="IPR036909">
    <property type="entry name" value="Cyt_c-like_dom_sf"/>
</dbReference>
<dbReference type="InterPro" id="IPR009056">
    <property type="entry name" value="Cyt_c-like_dom"/>
</dbReference>
<dbReference type="Pfam" id="PF00034">
    <property type="entry name" value="Cytochrom_C"/>
    <property type="match status" value="1"/>
</dbReference>
<reference evidence="9" key="1">
    <citation type="submission" date="2022-09" db="EMBL/GenBank/DDBJ databases">
        <title>Intensive care unit water sources are persistently colonized with multi-drug resistant bacteria and are the site of extensive horizontal gene transfer of antibiotic resistance genes.</title>
        <authorList>
            <person name="Diorio-Toth L."/>
        </authorList>
    </citation>
    <scope>NUCLEOTIDE SEQUENCE</scope>
    <source>
        <strain evidence="9">GD04130</strain>
    </source>
</reference>
<dbReference type="PROSITE" id="PS51007">
    <property type="entry name" value="CYTC"/>
    <property type="match status" value="1"/>
</dbReference>
<name>A0AA42L1B1_9BURK</name>
<evidence type="ECO:0000256" key="1">
    <source>
        <dbReference type="ARBA" id="ARBA00022448"/>
    </source>
</evidence>
<keyword evidence="2 6" id="KW-0349">Heme</keyword>
<dbReference type="EMBL" id="JAODZU010000003">
    <property type="protein sequence ID" value="MDH0362283.1"/>
    <property type="molecule type" value="Genomic_DNA"/>
</dbReference>
<evidence type="ECO:0000256" key="2">
    <source>
        <dbReference type="ARBA" id="ARBA00022617"/>
    </source>
</evidence>
<protein>
    <submittedName>
        <fullName evidence="9">C-type cytochrome</fullName>
    </submittedName>
</protein>
<dbReference type="Gene3D" id="1.10.760.10">
    <property type="entry name" value="Cytochrome c-like domain"/>
    <property type="match status" value="1"/>
</dbReference>
<keyword evidence="4" id="KW-0249">Electron transport</keyword>
<dbReference type="PANTHER" id="PTHR33751:SF9">
    <property type="entry name" value="CYTOCHROME C4"/>
    <property type="match status" value="1"/>
</dbReference>
<feature type="signal peptide" evidence="7">
    <location>
        <begin position="1"/>
        <end position="24"/>
    </location>
</feature>
<dbReference type="GO" id="GO:0009055">
    <property type="term" value="F:electron transfer activity"/>
    <property type="evidence" value="ECO:0007669"/>
    <property type="project" value="InterPro"/>
</dbReference>
<evidence type="ECO:0000256" key="6">
    <source>
        <dbReference type="PROSITE-ProRule" id="PRU00433"/>
    </source>
</evidence>
<feature type="domain" description="Cytochrome c" evidence="8">
    <location>
        <begin position="28"/>
        <end position="112"/>
    </location>
</feature>
<keyword evidence="3 6" id="KW-0479">Metal-binding</keyword>
<evidence type="ECO:0000313" key="9">
    <source>
        <dbReference type="EMBL" id="MDH0362283.1"/>
    </source>
</evidence>
<keyword evidence="5 6" id="KW-0408">Iron</keyword>
<comment type="caution">
    <text evidence="9">The sequence shown here is derived from an EMBL/GenBank/DDBJ whole genome shotgun (WGS) entry which is preliminary data.</text>
</comment>
<accession>A0AA42L1B1</accession>
<dbReference type="SUPFAM" id="SSF46626">
    <property type="entry name" value="Cytochrome c"/>
    <property type="match status" value="1"/>
</dbReference>
<dbReference type="AlphaFoldDB" id="A0AA42L1B1"/>
<evidence type="ECO:0000313" key="10">
    <source>
        <dbReference type="Proteomes" id="UP001158297"/>
    </source>
</evidence>
<gene>
    <name evidence="9" type="ORF">N7330_04285</name>
</gene>
<dbReference type="PANTHER" id="PTHR33751">
    <property type="entry name" value="CBB3-TYPE CYTOCHROME C OXIDASE SUBUNIT FIXP"/>
    <property type="match status" value="1"/>
</dbReference>
<evidence type="ECO:0000259" key="8">
    <source>
        <dbReference type="PROSITE" id="PS51007"/>
    </source>
</evidence>
<evidence type="ECO:0000256" key="4">
    <source>
        <dbReference type="ARBA" id="ARBA00022982"/>
    </source>
</evidence>
<keyword evidence="7" id="KW-0732">Signal</keyword>
<evidence type="ECO:0000256" key="3">
    <source>
        <dbReference type="ARBA" id="ARBA00022723"/>
    </source>
</evidence>
<evidence type="ECO:0000256" key="7">
    <source>
        <dbReference type="SAM" id="SignalP"/>
    </source>
</evidence>
<sequence>MPLSLPLRPALLALALTTPFAAMAASPTPPAAGPSVQDISVIAGTCANCHGPNGQSTGGIPTLRGVGERHLLLRLQAFKAGTAADATVMTRLMKGYDDAQIQALAEWFSKEAQQ</sequence>
<organism evidence="9 10">
    <name type="scientific">Comamonas aquatica</name>
    <dbReference type="NCBI Taxonomy" id="225991"/>
    <lineage>
        <taxon>Bacteria</taxon>
        <taxon>Pseudomonadati</taxon>
        <taxon>Pseudomonadota</taxon>
        <taxon>Betaproteobacteria</taxon>
        <taxon>Burkholderiales</taxon>
        <taxon>Comamonadaceae</taxon>
        <taxon>Comamonas</taxon>
    </lineage>
</organism>
<dbReference type="GO" id="GO:0020037">
    <property type="term" value="F:heme binding"/>
    <property type="evidence" value="ECO:0007669"/>
    <property type="project" value="InterPro"/>
</dbReference>
<dbReference type="GO" id="GO:0046872">
    <property type="term" value="F:metal ion binding"/>
    <property type="evidence" value="ECO:0007669"/>
    <property type="project" value="UniProtKB-KW"/>
</dbReference>
<proteinExistence type="predicted"/>
<dbReference type="RefSeq" id="WP_274754573.1">
    <property type="nucleotide sequence ID" value="NZ_CAURON010000006.1"/>
</dbReference>